<proteinExistence type="predicted"/>
<evidence type="ECO:0000313" key="3">
    <source>
        <dbReference type="Proteomes" id="UP000198891"/>
    </source>
</evidence>
<dbReference type="EMBL" id="FNPZ01000004">
    <property type="protein sequence ID" value="SDZ41546.1"/>
    <property type="molecule type" value="Genomic_DNA"/>
</dbReference>
<dbReference type="InterPro" id="IPR001173">
    <property type="entry name" value="Glyco_trans_2-like"/>
</dbReference>
<protein>
    <submittedName>
        <fullName evidence="2">Glycosyl transferase family 2</fullName>
    </submittedName>
</protein>
<reference evidence="2 3" key="1">
    <citation type="submission" date="2016-10" db="EMBL/GenBank/DDBJ databases">
        <authorList>
            <person name="de Groot N.N."/>
        </authorList>
    </citation>
    <scope>NUCLEOTIDE SEQUENCE [LARGE SCALE GENOMIC DNA]</scope>
    <source>
        <strain evidence="2 3">CGMCC 4.3491</strain>
    </source>
</reference>
<dbReference type="PANTHER" id="PTHR43685:SF2">
    <property type="entry name" value="GLYCOSYLTRANSFERASE 2-LIKE DOMAIN-CONTAINING PROTEIN"/>
    <property type="match status" value="1"/>
</dbReference>
<name>A0A1H3SU72_9MICO</name>
<sequence>MMPFYGRFDHFREAVQSVLAQTDGDWRLVIVDDVYPDPAPGEWAAAIDDPRVHYRRNATNLGVGGNFRECVRLVENERAVLMGSDDRMHAGYVARVLALASTRPDASIIQPGVDVIDSEGAMHRPLADRVKDLLRFGGHGPRSFHGEKLAASLLRGNWAYFPSIAWRTDQLRRFGFRPGFEVVQDLDLMLEIIMDGGSMLLDDEVVFSYRRHAGSVSALTGPDGAKFAEERRLFDETAERMSVLGWPKAARAARHHLTSRLNALSELPAALRAHDPAGRSALLHHTFRR</sequence>
<evidence type="ECO:0000313" key="2">
    <source>
        <dbReference type="EMBL" id="SDZ41546.1"/>
    </source>
</evidence>
<evidence type="ECO:0000259" key="1">
    <source>
        <dbReference type="Pfam" id="PF00535"/>
    </source>
</evidence>
<accession>A0A1H3SU72</accession>
<dbReference type="PANTHER" id="PTHR43685">
    <property type="entry name" value="GLYCOSYLTRANSFERASE"/>
    <property type="match status" value="1"/>
</dbReference>
<keyword evidence="2" id="KW-0808">Transferase</keyword>
<dbReference type="STRING" id="381665.SAMN05216554_3708"/>
<dbReference type="AlphaFoldDB" id="A0A1H3SU72"/>
<feature type="domain" description="Glycosyltransferase 2-like" evidence="1">
    <location>
        <begin position="2"/>
        <end position="125"/>
    </location>
</feature>
<keyword evidence="3" id="KW-1185">Reference proteome</keyword>
<dbReference type="Pfam" id="PF00535">
    <property type="entry name" value="Glycos_transf_2"/>
    <property type="match status" value="1"/>
</dbReference>
<dbReference type="InterPro" id="IPR029044">
    <property type="entry name" value="Nucleotide-diphossugar_trans"/>
</dbReference>
<dbReference type="Gene3D" id="3.90.550.10">
    <property type="entry name" value="Spore Coat Polysaccharide Biosynthesis Protein SpsA, Chain A"/>
    <property type="match status" value="1"/>
</dbReference>
<dbReference type="Proteomes" id="UP000198891">
    <property type="component" value="Unassembled WGS sequence"/>
</dbReference>
<gene>
    <name evidence="2" type="ORF">SAMN05216554_3708</name>
</gene>
<dbReference type="InterPro" id="IPR050834">
    <property type="entry name" value="Glycosyltransf_2"/>
</dbReference>
<dbReference type="SUPFAM" id="SSF53448">
    <property type="entry name" value="Nucleotide-diphospho-sugar transferases"/>
    <property type="match status" value="1"/>
</dbReference>
<dbReference type="GO" id="GO:0016740">
    <property type="term" value="F:transferase activity"/>
    <property type="evidence" value="ECO:0007669"/>
    <property type="project" value="UniProtKB-KW"/>
</dbReference>
<organism evidence="2 3">
    <name type="scientific">Herbiconiux ginsengi</name>
    <dbReference type="NCBI Taxonomy" id="381665"/>
    <lineage>
        <taxon>Bacteria</taxon>
        <taxon>Bacillati</taxon>
        <taxon>Actinomycetota</taxon>
        <taxon>Actinomycetes</taxon>
        <taxon>Micrococcales</taxon>
        <taxon>Microbacteriaceae</taxon>
        <taxon>Herbiconiux</taxon>
    </lineage>
</organism>